<evidence type="ECO:0000256" key="1">
    <source>
        <dbReference type="ARBA" id="ARBA00001232"/>
    </source>
</evidence>
<evidence type="ECO:0000313" key="11">
    <source>
        <dbReference type="EMBL" id="CAI7990966.1"/>
    </source>
</evidence>
<keyword evidence="8" id="KW-1208">Phospholipid metabolism</keyword>
<evidence type="ECO:0000256" key="6">
    <source>
        <dbReference type="ARBA" id="ARBA00023098"/>
    </source>
</evidence>
<dbReference type="EMBL" id="CASHTH010000097">
    <property type="protein sequence ID" value="CAI7990966.1"/>
    <property type="molecule type" value="Genomic_DNA"/>
</dbReference>
<comment type="catalytic activity">
    <reaction evidence="1">
        <text>a fatty acyl-[ACP] + phosphate = an acyl phosphate + holo-[ACP]</text>
        <dbReference type="Rhea" id="RHEA:42292"/>
        <dbReference type="Rhea" id="RHEA-COMP:9685"/>
        <dbReference type="Rhea" id="RHEA-COMP:14125"/>
        <dbReference type="ChEBI" id="CHEBI:43474"/>
        <dbReference type="ChEBI" id="CHEBI:59918"/>
        <dbReference type="ChEBI" id="CHEBI:64479"/>
        <dbReference type="ChEBI" id="CHEBI:138651"/>
        <dbReference type="EC" id="2.3.1.274"/>
    </reaction>
</comment>
<dbReference type="GO" id="GO:0005737">
    <property type="term" value="C:cytoplasm"/>
    <property type="evidence" value="ECO:0007669"/>
    <property type="project" value="UniProtKB-SubCell"/>
</dbReference>
<dbReference type="GO" id="GO:0006633">
    <property type="term" value="P:fatty acid biosynthetic process"/>
    <property type="evidence" value="ECO:0007669"/>
    <property type="project" value="InterPro"/>
</dbReference>
<keyword evidence="6" id="KW-0443">Lipid metabolism</keyword>
<gene>
    <name evidence="11" type="ORF">GBAR_LOCUS599</name>
</gene>
<dbReference type="SUPFAM" id="SSF53659">
    <property type="entry name" value="Isocitrate/Isopropylmalate dehydrogenase-like"/>
    <property type="match status" value="1"/>
</dbReference>
<evidence type="ECO:0000256" key="5">
    <source>
        <dbReference type="ARBA" id="ARBA00022679"/>
    </source>
</evidence>
<evidence type="ECO:0000256" key="2">
    <source>
        <dbReference type="ARBA" id="ARBA00004496"/>
    </source>
</evidence>
<comment type="subunit">
    <text evidence="10">Homodimer. Probably interacts with PlsY.</text>
</comment>
<dbReference type="PANTHER" id="PTHR30100:SF1">
    <property type="entry name" value="PHOSPHATE ACYLTRANSFERASE"/>
    <property type="match status" value="1"/>
</dbReference>
<sequence>MTAGPVRIAVDAMGGDYAPGEVVAGVVAAVREGGLQVGLVGDPEVVGAELSRHDAGGLPIMVVPSDGVIEEGEQAALALRRKPRASILVATGLVKKGMADGCVTMGSTGAAMAAAAVILGLLEGIDRPALGGPVIGLAPRTAVIDVGTNLDCRPAQLLNFAVLGSVFASLFWDIEVPRVALLSVGGEVGKGNRQVREASELFERTLPNFIGNIEANELPMGKTDVAVADGFVGNIVMKLTEGLGAGIAELVAERLKGRLPDDQVDELAREIYEVNNLVEVHGGGPLLGVRGISVVGHGRGKADAVRRAIGTARRSFEGDLAGTQAAQLQKIREAAPESA</sequence>
<dbReference type="AlphaFoldDB" id="A0AA35QT18"/>
<dbReference type="PIRSF" id="PIRSF002465">
    <property type="entry name" value="Phsphlp_syn_PlsX"/>
    <property type="match status" value="1"/>
</dbReference>
<dbReference type="EC" id="2.3.1.274" evidence="9"/>
<dbReference type="Proteomes" id="UP001174909">
    <property type="component" value="Unassembled WGS sequence"/>
</dbReference>
<organism evidence="11 12">
    <name type="scientific">Geodia barretti</name>
    <name type="common">Barrett's horny sponge</name>
    <dbReference type="NCBI Taxonomy" id="519541"/>
    <lineage>
        <taxon>Eukaryota</taxon>
        <taxon>Metazoa</taxon>
        <taxon>Porifera</taxon>
        <taxon>Demospongiae</taxon>
        <taxon>Heteroscleromorpha</taxon>
        <taxon>Tetractinellida</taxon>
        <taxon>Astrophorina</taxon>
        <taxon>Geodiidae</taxon>
        <taxon>Geodia</taxon>
    </lineage>
</organism>
<dbReference type="GO" id="GO:0008654">
    <property type="term" value="P:phospholipid biosynthetic process"/>
    <property type="evidence" value="ECO:0007669"/>
    <property type="project" value="UniProtKB-KW"/>
</dbReference>
<name>A0AA35QT18_GEOBA</name>
<dbReference type="HAMAP" id="MF_00019">
    <property type="entry name" value="PlsX"/>
    <property type="match status" value="1"/>
</dbReference>
<protein>
    <recommendedName>
        <fullName evidence="9">phosphate acyltransferase</fullName>
        <ecNumber evidence="9">2.3.1.274</ecNumber>
    </recommendedName>
</protein>
<dbReference type="InterPro" id="IPR003664">
    <property type="entry name" value="FA_synthesis"/>
</dbReference>
<dbReference type="Pfam" id="PF02504">
    <property type="entry name" value="FA_synthesis"/>
    <property type="match status" value="1"/>
</dbReference>
<keyword evidence="3" id="KW-0963">Cytoplasm</keyword>
<keyword evidence="5" id="KW-0808">Transferase</keyword>
<comment type="subcellular location">
    <subcellularLocation>
        <location evidence="2">Cytoplasm</location>
    </subcellularLocation>
</comment>
<dbReference type="InterPro" id="IPR012281">
    <property type="entry name" value="Phospholipid_synth_PlsX-like"/>
</dbReference>
<dbReference type="NCBIfam" id="TIGR00182">
    <property type="entry name" value="plsX"/>
    <property type="match status" value="1"/>
</dbReference>
<proteinExistence type="inferred from homology"/>
<evidence type="ECO:0000256" key="3">
    <source>
        <dbReference type="ARBA" id="ARBA00022490"/>
    </source>
</evidence>
<evidence type="ECO:0000256" key="4">
    <source>
        <dbReference type="ARBA" id="ARBA00022516"/>
    </source>
</evidence>
<keyword evidence="11" id="KW-0012">Acyltransferase</keyword>
<evidence type="ECO:0000256" key="8">
    <source>
        <dbReference type="ARBA" id="ARBA00023264"/>
    </source>
</evidence>
<evidence type="ECO:0000256" key="9">
    <source>
        <dbReference type="ARBA" id="ARBA00024069"/>
    </source>
</evidence>
<evidence type="ECO:0000256" key="7">
    <source>
        <dbReference type="ARBA" id="ARBA00023209"/>
    </source>
</evidence>
<dbReference type="Gene3D" id="3.40.718.10">
    <property type="entry name" value="Isopropylmalate Dehydrogenase"/>
    <property type="match status" value="1"/>
</dbReference>
<evidence type="ECO:0000256" key="10">
    <source>
        <dbReference type="ARBA" id="ARBA00046608"/>
    </source>
</evidence>
<keyword evidence="7" id="KW-0594">Phospholipid biosynthesis</keyword>
<evidence type="ECO:0000313" key="12">
    <source>
        <dbReference type="Proteomes" id="UP001174909"/>
    </source>
</evidence>
<comment type="caution">
    <text evidence="11">The sequence shown here is derived from an EMBL/GenBank/DDBJ whole genome shotgun (WGS) entry which is preliminary data.</text>
</comment>
<keyword evidence="12" id="KW-1185">Reference proteome</keyword>
<dbReference type="PANTHER" id="PTHR30100">
    <property type="entry name" value="FATTY ACID/PHOSPHOLIPID SYNTHESIS PROTEIN PLSX"/>
    <property type="match status" value="1"/>
</dbReference>
<accession>A0AA35QT18</accession>
<reference evidence="11" key="1">
    <citation type="submission" date="2023-03" db="EMBL/GenBank/DDBJ databases">
        <authorList>
            <person name="Steffen K."/>
            <person name="Cardenas P."/>
        </authorList>
    </citation>
    <scope>NUCLEOTIDE SEQUENCE</scope>
</reference>
<keyword evidence="4" id="KW-0444">Lipid biosynthesis</keyword>
<dbReference type="GO" id="GO:0043811">
    <property type="term" value="F:phosphate:acyl-[acyl carrier protein] acyltransferase activity"/>
    <property type="evidence" value="ECO:0007669"/>
    <property type="project" value="UniProtKB-EC"/>
</dbReference>